<dbReference type="Proteomes" id="UP000221691">
    <property type="component" value="Segment"/>
</dbReference>
<protein>
    <submittedName>
        <fullName evidence="1">Uncharacterized protein</fullName>
    </submittedName>
</protein>
<reference evidence="1 2" key="1">
    <citation type="submission" date="2017-02" db="EMBL/GenBank/DDBJ databases">
        <title>Genome sequencing and assembly of Klebsiella pneumoniae phages.</title>
        <authorList>
            <person name="Labudda L."/>
            <person name="Strapagiel D."/>
            <person name="Karczewska-Golec J."/>
            <person name="Golec P."/>
        </authorList>
    </citation>
    <scope>NUCLEOTIDE SEQUENCE [LARGE SCALE GENOMIC DNA]</scope>
</reference>
<dbReference type="GeneID" id="55632665"/>
<dbReference type="EMBL" id="KY652726">
    <property type="protein sequence ID" value="ARB12676.1"/>
    <property type="molecule type" value="Genomic_DNA"/>
</dbReference>
<evidence type="ECO:0000313" key="2">
    <source>
        <dbReference type="Proteomes" id="UP000221691"/>
    </source>
</evidence>
<dbReference type="KEGG" id="vg:55632665"/>
<name>A0A1V0E736_9CAUD</name>
<evidence type="ECO:0000313" key="1">
    <source>
        <dbReference type="EMBL" id="ARB12676.1"/>
    </source>
</evidence>
<organism evidence="1 2">
    <name type="scientific">Klebsiella phage vB_KpnM_BIS47</name>
    <dbReference type="NCBI Taxonomy" id="1907784"/>
    <lineage>
        <taxon>Viruses</taxon>
        <taxon>Duplodnaviria</taxon>
        <taxon>Heunggongvirae</taxon>
        <taxon>Uroviricota</taxon>
        <taxon>Caudoviricetes</taxon>
        <taxon>Vequintavirinae</taxon>
        <taxon>Mydovirus</taxon>
        <taxon>Mydovirus BIS47</taxon>
    </lineage>
</organism>
<accession>A0A1V0E736</accession>
<gene>
    <name evidence="1" type="ORF">BIS47_172</name>
</gene>
<sequence>MIKHLTQPTKDSCMATCLAMVIGISAEEAVKLYHTDLQSYKIWFDDVLEDYRIPYYYGSPKSSRISGNVLCFATVASLNMPGMLHQILIQNSEESMIVYDPAKGRVGAKYYIPHTDGPETEMAKHLQSWTLDLIIPLVYK</sequence>
<dbReference type="RefSeq" id="YP_009832679.1">
    <property type="nucleotide sequence ID" value="NC_048656.1"/>
</dbReference>
<proteinExistence type="predicted"/>
<keyword evidence="2" id="KW-1185">Reference proteome</keyword>